<dbReference type="InterPro" id="IPR043128">
    <property type="entry name" value="Rev_trsase/Diguanyl_cyclase"/>
</dbReference>
<sequence>MDSSYILSTINPVVGTLFSLTFFLIWRQQPHKMHIANWALAFFIGSLGFTFEFLNYFNPVFKLTDGVNIFVPVCVLLVTRGLCLRYTGQAPTRLLILILVVADLIACWINFVHQNAFGRGLSISIGIAVLLMFGMQAILKARTRDRIDLGILAAIAAAAILVAGRPILSFFVEGAPQIGAIEQTSFWAVSIKAAGLFSLLVLAILFMLRIAADLFAELNQQSVTDSLSGLLNRRGFFAAAEPLARQATPARPVSVLLLDIDHFKDVNDGYGHRAGDQVIQAIAGLMQLSTPEHALVGRLGGEEFGIFLPNTRSAAALAFAEALRASIDLQSHADIPSTHPITVSIGLAEGTGEELDLLLHMADIGLYEAKDNGRDQVRMAGRAMAERNTRHRPAKPA</sequence>
<dbReference type="InterPro" id="IPR029787">
    <property type="entry name" value="Nucleotide_cyclase"/>
</dbReference>
<evidence type="ECO:0000313" key="6">
    <source>
        <dbReference type="Proteomes" id="UP001081283"/>
    </source>
</evidence>
<feature type="transmembrane region" description="Helical" evidence="3">
    <location>
        <begin position="117"/>
        <end position="139"/>
    </location>
</feature>
<gene>
    <name evidence="5" type="ORF">OEG82_05100</name>
</gene>
<dbReference type="PANTHER" id="PTHR45138:SF9">
    <property type="entry name" value="DIGUANYLATE CYCLASE DGCM-RELATED"/>
    <property type="match status" value="1"/>
</dbReference>
<dbReference type="Pfam" id="PF00990">
    <property type="entry name" value="GGDEF"/>
    <property type="match status" value="1"/>
</dbReference>
<evidence type="ECO:0000256" key="3">
    <source>
        <dbReference type="SAM" id="Phobius"/>
    </source>
</evidence>
<organism evidence="5 6">
    <name type="scientific">Hoeflea ulvae</name>
    <dbReference type="NCBI Taxonomy" id="2983764"/>
    <lineage>
        <taxon>Bacteria</taxon>
        <taxon>Pseudomonadati</taxon>
        <taxon>Pseudomonadota</taxon>
        <taxon>Alphaproteobacteria</taxon>
        <taxon>Hyphomicrobiales</taxon>
        <taxon>Rhizobiaceae</taxon>
        <taxon>Hoeflea</taxon>
    </lineage>
</organism>
<keyword evidence="3" id="KW-0472">Membrane</keyword>
<feature type="transmembrane region" description="Helical" evidence="3">
    <location>
        <begin position="6"/>
        <end position="26"/>
    </location>
</feature>
<evidence type="ECO:0000256" key="2">
    <source>
        <dbReference type="ARBA" id="ARBA00034247"/>
    </source>
</evidence>
<dbReference type="EC" id="2.7.7.65" evidence="1"/>
<dbReference type="PROSITE" id="PS50887">
    <property type="entry name" value="GGDEF"/>
    <property type="match status" value="1"/>
</dbReference>
<dbReference type="InterPro" id="IPR000160">
    <property type="entry name" value="GGDEF_dom"/>
</dbReference>
<keyword evidence="3" id="KW-0812">Transmembrane</keyword>
<reference evidence="5" key="1">
    <citation type="submission" date="2022-10" db="EMBL/GenBank/DDBJ databases">
        <title>Hoeflea sp. J2-29, isolated from marine algae.</title>
        <authorList>
            <person name="Kristyanto S."/>
            <person name="Kim J.M."/>
            <person name="Jeon C.O."/>
        </authorList>
    </citation>
    <scope>NUCLEOTIDE SEQUENCE</scope>
    <source>
        <strain evidence="5">J2-29</strain>
    </source>
</reference>
<dbReference type="PANTHER" id="PTHR45138">
    <property type="entry name" value="REGULATORY COMPONENTS OF SENSORY TRANSDUCTION SYSTEM"/>
    <property type="match status" value="1"/>
</dbReference>
<dbReference type="NCBIfam" id="TIGR00254">
    <property type="entry name" value="GGDEF"/>
    <property type="match status" value="1"/>
</dbReference>
<dbReference type="SUPFAM" id="SSF55073">
    <property type="entry name" value="Nucleotide cyclase"/>
    <property type="match status" value="1"/>
</dbReference>
<feature type="transmembrane region" description="Helical" evidence="3">
    <location>
        <begin position="184"/>
        <end position="208"/>
    </location>
</feature>
<feature type="transmembrane region" description="Helical" evidence="3">
    <location>
        <begin position="94"/>
        <end position="111"/>
    </location>
</feature>
<dbReference type="SMART" id="SM00267">
    <property type="entry name" value="GGDEF"/>
    <property type="match status" value="1"/>
</dbReference>
<comment type="caution">
    <text evidence="5">The sequence shown here is derived from an EMBL/GenBank/DDBJ whole genome shotgun (WGS) entry which is preliminary data.</text>
</comment>
<accession>A0ABT3YC68</accession>
<comment type="catalytic activity">
    <reaction evidence="2">
        <text>2 GTP = 3',3'-c-di-GMP + 2 diphosphate</text>
        <dbReference type="Rhea" id="RHEA:24898"/>
        <dbReference type="ChEBI" id="CHEBI:33019"/>
        <dbReference type="ChEBI" id="CHEBI:37565"/>
        <dbReference type="ChEBI" id="CHEBI:58805"/>
        <dbReference type="EC" id="2.7.7.65"/>
    </reaction>
</comment>
<evidence type="ECO:0000313" key="5">
    <source>
        <dbReference type="EMBL" id="MCY0093402.1"/>
    </source>
</evidence>
<proteinExistence type="predicted"/>
<evidence type="ECO:0000259" key="4">
    <source>
        <dbReference type="PROSITE" id="PS50887"/>
    </source>
</evidence>
<keyword evidence="3" id="KW-1133">Transmembrane helix</keyword>
<feature type="transmembrane region" description="Helical" evidence="3">
    <location>
        <begin position="151"/>
        <end position="172"/>
    </location>
</feature>
<dbReference type="Gene3D" id="3.30.70.270">
    <property type="match status" value="1"/>
</dbReference>
<name>A0ABT3YC68_9HYPH</name>
<feature type="domain" description="GGDEF" evidence="4">
    <location>
        <begin position="251"/>
        <end position="382"/>
    </location>
</feature>
<dbReference type="EMBL" id="JAOVZQ010000001">
    <property type="protein sequence ID" value="MCY0093402.1"/>
    <property type="molecule type" value="Genomic_DNA"/>
</dbReference>
<keyword evidence="6" id="KW-1185">Reference proteome</keyword>
<protein>
    <recommendedName>
        <fullName evidence="1">diguanylate cyclase</fullName>
        <ecNumber evidence="1">2.7.7.65</ecNumber>
    </recommendedName>
</protein>
<evidence type="ECO:0000256" key="1">
    <source>
        <dbReference type="ARBA" id="ARBA00012528"/>
    </source>
</evidence>
<dbReference type="Proteomes" id="UP001081283">
    <property type="component" value="Unassembled WGS sequence"/>
</dbReference>
<dbReference type="InterPro" id="IPR050469">
    <property type="entry name" value="Diguanylate_Cyclase"/>
</dbReference>
<dbReference type="CDD" id="cd01949">
    <property type="entry name" value="GGDEF"/>
    <property type="match status" value="1"/>
</dbReference>
<dbReference type="RefSeq" id="WP_267611359.1">
    <property type="nucleotide sequence ID" value="NZ_JAOVZQ010000001.1"/>
</dbReference>
<feature type="transmembrane region" description="Helical" evidence="3">
    <location>
        <begin position="38"/>
        <end position="57"/>
    </location>
</feature>